<keyword evidence="4" id="KW-1185">Reference proteome</keyword>
<reference evidence="3 4" key="1">
    <citation type="submission" date="2020-08" db="EMBL/GenBank/DDBJ databases">
        <title>Genomic Encyclopedia of Type Strains, Phase IV (KMG-IV): sequencing the most valuable type-strain genomes for metagenomic binning, comparative biology and taxonomic classification.</title>
        <authorList>
            <person name="Goeker M."/>
        </authorList>
    </citation>
    <scope>NUCLEOTIDE SEQUENCE [LARGE SCALE GENOMIC DNA]</scope>
    <source>
        <strain evidence="3 4">DSM 45615</strain>
    </source>
</reference>
<dbReference type="Pfam" id="PF03401">
    <property type="entry name" value="TctC"/>
    <property type="match status" value="1"/>
</dbReference>
<comment type="caution">
    <text evidence="3">The sequence shown here is derived from an EMBL/GenBank/DDBJ whole genome shotgun (WGS) entry which is preliminary data.</text>
</comment>
<evidence type="ECO:0000313" key="4">
    <source>
        <dbReference type="Proteomes" id="UP000578449"/>
    </source>
</evidence>
<dbReference type="SUPFAM" id="SSF53850">
    <property type="entry name" value="Periplasmic binding protein-like II"/>
    <property type="match status" value="1"/>
</dbReference>
<dbReference type="CDD" id="cd07012">
    <property type="entry name" value="PBP2_Bug_TTT"/>
    <property type="match status" value="1"/>
</dbReference>
<dbReference type="EMBL" id="JACHGN010000004">
    <property type="protein sequence ID" value="MBB5132577.1"/>
    <property type="molecule type" value="Genomic_DNA"/>
</dbReference>
<protein>
    <submittedName>
        <fullName evidence="3">Putative tricarboxylic transport membrane protein</fullName>
    </submittedName>
</protein>
<proteinExistence type="inferred from homology"/>
<dbReference type="PIRSF" id="PIRSF017082">
    <property type="entry name" value="YflP"/>
    <property type="match status" value="1"/>
</dbReference>
<comment type="similarity">
    <text evidence="1">Belongs to the UPF0065 (bug) family.</text>
</comment>
<dbReference type="Proteomes" id="UP000578449">
    <property type="component" value="Unassembled WGS sequence"/>
</dbReference>
<dbReference type="RefSeq" id="WP_185049554.1">
    <property type="nucleotide sequence ID" value="NZ_BAABIX010000003.1"/>
</dbReference>
<name>A0A840P5S8_9ACTN</name>
<dbReference type="InterPro" id="IPR042100">
    <property type="entry name" value="Bug_dom1"/>
</dbReference>
<feature type="signal peptide" evidence="2">
    <location>
        <begin position="1"/>
        <end position="25"/>
    </location>
</feature>
<sequence>MRTRPGRLAALVMAAAAAVLTTACGAGTDAGSGSTALRIMAPAAPGGGWDQTSRTAEQAIKAADPARKVEVFNVPGAGGTIGLAQLAGEKGNGNLLMTMGLVMVGAIEQNKSQVTLAQTTPIAKLTEDYEIVVVPAQSPYKSVADLVAAWKADPAKIAIAGGSAGGTDHIAAGLMAKAAGIDPKRINYIAHSGGGEALNALLGNKVAMGISGISEMSEHVKSGKVRAIGVTAPERVDAVDAPTLREGGLDVVVANWRGFVAPEGISEADRKALTDLVTKMHASRPWQDAIKKNGWVDSFQTGPAFADYLAAEQARVKAIIAEMGLVS</sequence>
<dbReference type="Gene3D" id="3.40.190.10">
    <property type="entry name" value="Periplasmic binding protein-like II"/>
    <property type="match status" value="1"/>
</dbReference>
<evidence type="ECO:0000256" key="1">
    <source>
        <dbReference type="ARBA" id="ARBA00006987"/>
    </source>
</evidence>
<gene>
    <name evidence="3" type="ORF">HNP84_002293</name>
</gene>
<keyword evidence="2" id="KW-0732">Signal</keyword>
<dbReference type="AlphaFoldDB" id="A0A840P5S8"/>
<accession>A0A840P5S8</accession>
<feature type="chain" id="PRO_5032637018" evidence="2">
    <location>
        <begin position="26"/>
        <end position="327"/>
    </location>
</feature>
<dbReference type="PANTHER" id="PTHR42928">
    <property type="entry name" value="TRICARBOXYLATE-BINDING PROTEIN"/>
    <property type="match status" value="1"/>
</dbReference>
<evidence type="ECO:0000256" key="2">
    <source>
        <dbReference type="SAM" id="SignalP"/>
    </source>
</evidence>
<dbReference type="InterPro" id="IPR005064">
    <property type="entry name" value="BUG"/>
</dbReference>
<organism evidence="3 4">
    <name type="scientific">Thermocatellispora tengchongensis</name>
    <dbReference type="NCBI Taxonomy" id="1073253"/>
    <lineage>
        <taxon>Bacteria</taxon>
        <taxon>Bacillati</taxon>
        <taxon>Actinomycetota</taxon>
        <taxon>Actinomycetes</taxon>
        <taxon>Streptosporangiales</taxon>
        <taxon>Streptosporangiaceae</taxon>
        <taxon>Thermocatellispora</taxon>
    </lineage>
</organism>
<dbReference type="Gene3D" id="3.40.190.150">
    <property type="entry name" value="Bordetella uptake gene, domain 1"/>
    <property type="match status" value="1"/>
</dbReference>
<evidence type="ECO:0000313" key="3">
    <source>
        <dbReference type="EMBL" id="MBB5132577.1"/>
    </source>
</evidence>
<dbReference type="PANTHER" id="PTHR42928:SF3">
    <property type="entry name" value="UPF0065 PROTEIN YFLP"/>
    <property type="match status" value="1"/>
</dbReference>
<dbReference type="PROSITE" id="PS51257">
    <property type="entry name" value="PROKAR_LIPOPROTEIN"/>
    <property type="match status" value="1"/>
</dbReference>